<evidence type="ECO:0000256" key="1">
    <source>
        <dbReference type="SAM" id="MobiDB-lite"/>
    </source>
</evidence>
<evidence type="ECO:0000313" key="2">
    <source>
        <dbReference type="EMBL" id="KAJ1255469.1"/>
    </source>
</evidence>
<reference evidence="2 3" key="1">
    <citation type="submission" date="2022-10" db="EMBL/GenBank/DDBJ databases">
        <title>WGS assembly of Paspalum vaginatum 540-79.</title>
        <authorList>
            <person name="Sun G."/>
            <person name="Wase N."/>
            <person name="Shu S."/>
            <person name="Jenkins J."/>
            <person name="Zhou B."/>
            <person name="Torres-Rodriguez J."/>
            <person name="Chen C."/>
            <person name="Sandor L."/>
            <person name="Plott C."/>
            <person name="Yoshinga Y."/>
            <person name="Daum C."/>
            <person name="Qi P."/>
            <person name="Barry K."/>
            <person name="Lipzen A."/>
            <person name="Berry L."/>
            <person name="Pedersen C."/>
            <person name="Gottilla T."/>
            <person name="Foltz A."/>
            <person name="Yu H."/>
            <person name="O'Malley R."/>
            <person name="Zhang C."/>
            <person name="Devos K."/>
            <person name="Sigmon B."/>
            <person name="Yu B."/>
            <person name="Obata T."/>
            <person name="Schmutz J."/>
            <person name="Schnable J."/>
        </authorList>
    </citation>
    <scope>NUCLEOTIDE SEQUENCE [LARGE SCALE GENOMIC DNA]</scope>
    <source>
        <strain evidence="3">cv. 540-79</strain>
    </source>
</reference>
<dbReference type="Proteomes" id="UP001164776">
    <property type="component" value="Unassembled WGS sequence"/>
</dbReference>
<feature type="region of interest" description="Disordered" evidence="1">
    <location>
        <begin position="86"/>
        <end position="119"/>
    </location>
</feature>
<organism evidence="2 3">
    <name type="scientific">Paspalum vaginatum</name>
    <name type="common">seashore paspalum</name>
    <dbReference type="NCBI Taxonomy" id="158149"/>
    <lineage>
        <taxon>Eukaryota</taxon>
        <taxon>Viridiplantae</taxon>
        <taxon>Streptophyta</taxon>
        <taxon>Embryophyta</taxon>
        <taxon>Tracheophyta</taxon>
        <taxon>Spermatophyta</taxon>
        <taxon>Magnoliopsida</taxon>
        <taxon>Liliopsida</taxon>
        <taxon>Poales</taxon>
        <taxon>Poaceae</taxon>
        <taxon>PACMAD clade</taxon>
        <taxon>Panicoideae</taxon>
        <taxon>Andropogonodae</taxon>
        <taxon>Paspaleae</taxon>
        <taxon>Paspalinae</taxon>
        <taxon>Paspalum</taxon>
    </lineage>
</organism>
<comment type="caution">
    <text evidence="2">The sequence shown here is derived from an EMBL/GenBank/DDBJ whole genome shotgun (WGS) entry which is preliminary data.</text>
</comment>
<proteinExistence type="predicted"/>
<accession>A0A9W7XAR5</accession>
<evidence type="ECO:0000313" key="3">
    <source>
        <dbReference type="Proteomes" id="UP001164776"/>
    </source>
</evidence>
<dbReference type="EMBL" id="MU629698">
    <property type="protein sequence ID" value="KAJ1255469.1"/>
    <property type="molecule type" value="Genomic_DNA"/>
</dbReference>
<protein>
    <submittedName>
        <fullName evidence="2">Uncharacterized protein</fullName>
    </submittedName>
</protein>
<dbReference type="OrthoDB" id="10609777at2759"/>
<keyword evidence="3" id="KW-1185">Reference proteome</keyword>
<sequence>MAEQEHELWINCSGAYNLDKFREDMSALIIWGTSQAIDVWVVDSDSDAKWKLRRNEHFEKMLQSRLNDRFAKLVVEVITKDGYDPKISSGGSKATSGVTSQAVPGSTSDEGFGDTHTSPIDMEFTEIDWDSLVIMPEPDEDGDPKVLVEEDRIYEAMGFMEPDDRQQQRETREETAAEVNIEEEMREAGVDVNDTAVEEPVQDWDMENLDVSVGSVYPCMHDFRMALRQHVLYRSLN</sequence>
<dbReference type="AlphaFoldDB" id="A0A9W7XAR5"/>
<gene>
    <name evidence="2" type="ORF">BS78_K214700</name>
</gene>
<name>A0A9W7XAR5_9POAL</name>
<feature type="compositionally biased region" description="Polar residues" evidence="1">
    <location>
        <begin position="89"/>
        <end position="109"/>
    </location>
</feature>